<dbReference type="AlphaFoldDB" id="A0A4P0Y975"/>
<dbReference type="Gene3D" id="3.20.20.140">
    <property type="entry name" value="Metal-dependent hydrolases"/>
    <property type="match status" value="1"/>
</dbReference>
<dbReference type="Proteomes" id="UP000507695">
    <property type="component" value="Unassembled WGS sequence"/>
</dbReference>
<evidence type="ECO:0000313" key="1">
    <source>
        <dbReference type="EMBL" id="VTM56274.1"/>
    </source>
</evidence>
<name>A0A4P0Y975_KLEPN</name>
<gene>
    <name evidence="1" type="ORF">NCTC9183_03952</name>
</gene>
<dbReference type="EMBL" id="CABDVL010000003">
    <property type="protein sequence ID" value="VTM56274.1"/>
    <property type="molecule type" value="Genomic_DNA"/>
</dbReference>
<protein>
    <submittedName>
        <fullName evidence="1">Microsomal dipeptidase</fullName>
    </submittedName>
</protein>
<accession>A0A4P0Y975</accession>
<organism evidence="1">
    <name type="scientific">Klebsiella pneumoniae</name>
    <dbReference type="NCBI Taxonomy" id="573"/>
    <lineage>
        <taxon>Bacteria</taxon>
        <taxon>Pseudomonadati</taxon>
        <taxon>Pseudomonadota</taxon>
        <taxon>Gammaproteobacteria</taxon>
        <taxon>Enterobacterales</taxon>
        <taxon>Enterobacteriaceae</taxon>
        <taxon>Klebsiella/Raoultella group</taxon>
        <taxon>Klebsiella</taxon>
        <taxon>Klebsiella pneumoniae complex</taxon>
    </lineage>
</organism>
<reference evidence="1" key="1">
    <citation type="submission" date="2019-04" db="EMBL/GenBank/DDBJ databases">
        <authorList>
            <consortium name="Pathogen Informatics"/>
        </authorList>
    </citation>
    <scope>NUCLEOTIDE SEQUENCE</scope>
    <source>
        <strain evidence="1">NCTC9183</strain>
    </source>
</reference>
<sequence>MALGSDFDGITLPDELGDVAGLPRLINMLRASGYDHWCWISCCGVTGYGY</sequence>
<proteinExistence type="predicted"/>